<reference evidence="3 4" key="2">
    <citation type="submission" date="2019-01" db="EMBL/GenBank/DDBJ databases">
        <title>The decoding of complex shrimp genome reveals the adaptation for benthos swimmer, frequently molting mechanism and breeding impact on genome.</title>
        <authorList>
            <person name="Sun Y."/>
            <person name="Gao Y."/>
            <person name="Yu Y."/>
        </authorList>
    </citation>
    <scope>NUCLEOTIDE SEQUENCE [LARGE SCALE GENOMIC DNA]</scope>
    <source>
        <tissue evidence="3">Muscle</tissue>
    </source>
</reference>
<keyword evidence="2" id="KW-1133">Transmembrane helix</keyword>
<evidence type="ECO:0000256" key="1">
    <source>
        <dbReference type="SAM" id="MobiDB-lite"/>
    </source>
</evidence>
<feature type="region of interest" description="Disordered" evidence="1">
    <location>
        <begin position="167"/>
        <end position="311"/>
    </location>
</feature>
<protein>
    <submittedName>
        <fullName evidence="3">Uncharacterized protein</fullName>
    </submittedName>
</protein>
<keyword evidence="4" id="KW-1185">Reference proteome</keyword>
<sequence length="466" mass="50227">MRSGVLEGPHLPPPSTPCLHQLPISHPLSSFSRLFSPSSFLSPRSSVGKRIPHISFLSLVSSFLSFLFSFFLSAHQFFSRFLSLFSSPPPFPTILLKRNLLSSLFPSLFFLPFPFLLFSLLPLSSPSFLFPPSSSPNPFFPNIPSLPLITQPPTPIPTPFLPQPNPPLLHPILPQPKPTSLSTLPSSSHPIFTPTQPPLLHPTHSIPTPIFTPNPPFSTPSPHPISTPKPPNPPSPTQPPIPPNPPHPHTHLHPHLPPFSPPKPTPSPPHLHPQPNPPISTHPPPSPTQASPPSPHPNSTPTPTPPARDLPLITQPLISLSVKRMFTYAGVPEGPAVSGGSWRCSCGERVRVTPALMTSPPPPLPIPVTSQIASPGPQHSLRADSPPTSDPCNPKRRHHVLLAADRKPELAKSDVYANASPASSSPNALVGGKVVRKMMSAFIARLYGEEAVAMVCRREGRGEGGW</sequence>
<evidence type="ECO:0000256" key="2">
    <source>
        <dbReference type="SAM" id="Phobius"/>
    </source>
</evidence>
<accession>A0A423SUI9</accession>
<evidence type="ECO:0000313" key="4">
    <source>
        <dbReference type="Proteomes" id="UP000283509"/>
    </source>
</evidence>
<gene>
    <name evidence="3" type="ORF">C7M84_014019</name>
</gene>
<dbReference type="STRING" id="6689.A0A423SUI9"/>
<dbReference type="PRINTS" id="PR01217">
    <property type="entry name" value="PRICHEXTENSN"/>
</dbReference>
<feature type="compositionally biased region" description="Pro residues" evidence="1">
    <location>
        <begin position="255"/>
        <end position="308"/>
    </location>
</feature>
<comment type="caution">
    <text evidence="3">The sequence shown here is derived from an EMBL/GenBank/DDBJ whole genome shotgun (WGS) entry which is preliminary data.</text>
</comment>
<evidence type="ECO:0000313" key="3">
    <source>
        <dbReference type="EMBL" id="ROT67877.1"/>
    </source>
</evidence>
<reference evidence="3 4" key="1">
    <citation type="submission" date="2018-04" db="EMBL/GenBank/DDBJ databases">
        <authorList>
            <person name="Zhang X."/>
            <person name="Yuan J."/>
            <person name="Li F."/>
            <person name="Xiang J."/>
        </authorList>
    </citation>
    <scope>NUCLEOTIDE SEQUENCE [LARGE SCALE GENOMIC DNA]</scope>
    <source>
        <tissue evidence="3">Muscle</tissue>
    </source>
</reference>
<feature type="compositionally biased region" description="Pro residues" evidence="1">
    <location>
        <begin position="167"/>
        <end position="177"/>
    </location>
</feature>
<organism evidence="3 4">
    <name type="scientific">Penaeus vannamei</name>
    <name type="common">Whiteleg shrimp</name>
    <name type="synonym">Litopenaeus vannamei</name>
    <dbReference type="NCBI Taxonomy" id="6689"/>
    <lineage>
        <taxon>Eukaryota</taxon>
        <taxon>Metazoa</taxon>
        <taxon>Ecdysozoa</taxon>
        <taxon>Arthropoda</taxon>
        <taxon>Crustacea</taxon>
        <taxon>Multicrustacea</taxon>
        <taxon>Malacostraca</taxon>
        <taxon>Eumalacostraca</taxon>
        <taxon>Eucarida</taxon>
        <taxon>Decapoda</taxon>
        <taxon>Dendrobranchiata</taxon>
        <taxon>Penaeoidea</taxon>
        <taxon>Penaeidae</taxon>
        <taxon>Penaeus</taxon>
    </lineage>
</organism>
<dbReference type="EMBL" id="QCYY01002744">
    <property type="protein sequence ID" value="ROT67877.1"/>
    <property type="molecule type" value="Genomic_DNA"/>
</dbReference>
<name>A0A423SUI9_PENVA</name>
<feature type="compositionally biased region" description="Pro residues" evidence="1">
    <location>
        <begin position="210"/>
        <end position="247"/>
    </location>
</feature>
<proteinExistence type="predicted"/>
<feature type="transmembrane region" description="Helical" evidence="2">
    <location>
        <begin position="54"/>
        <end position="78"/>
    </location>
</feature>
<keyword evidence="2" id="KW-0812">Transmembrane</keyword>
<dbReference type="AlphaFoldDB" id="A0A423SUI9"/>
<feature type="region of interest" description="Disordered" evidence="1">
    <location>
        <begin position="369"/>
        <end position="394"/>
    </location>
</feature>
<dbReference type="Proteomes" id="UP000283509">
    <property type="component" value="Unassembled WGS sequence"/>
</dbReference>
<keyword evidence="2" id="KW-0472">Membrane</keyword>
<feature type="compositionally biased region" description="Low complexity" evidence="1">
    <location>
        <begin position="178"/>
        <end position="188"/>
    </location>
</feature>
<feature type="transmembrane region" description="Helical" evidence="2">
    <location>
        <begin position="98"/>
        <end position="121"/>
    </location>
</feature>